<dbReference type="AlphaFoldDB" id="A0A363NWV8"/>
<dbReference type="EMBL" id="QCXX01000002">
    <property type="protein sequence ID" value="PUV25269.1"/>
    <property type="molecule type" value="Genomic_DNA"/>
</dbReference>
<accession>A0A363NWV8</accession>
<dbReference type="Proteomes" id="UP000250831">
    <property type="component" value="Unassembled WGS sequence"/>
</dbReference>
<dbReference type="OrthoDB" id="705803at2"/>
<dbReference type="RefSeq" id="WP_108633604.1">
    <property type="nucleotide sequence ID" value="NZ_QCXX01000002.1"/>
</dbReference>
<proteinExistence type="predicted"/>
<gene>
    <name evidence="1" type="ORF">DCO56_10090</name>
</gene>
<name>A0A363NWV8_9SPHI</name>
<reference evidence="1 2" key="1">
    <citation type="submission" date="2018-04" db="EMBL/GenBank/DDBJ databases">
        <title>Sphingobacterium sp. M46 Genome.</title>
        <authorList>
            <person name="Cheng J."/>
            <person name="Li Y."/>
        </authorList>
    </citation>
    <scope>NUCLEOTIDE SEQUENCE [LARGE SCALE GENOMIC DNA]</scope>
    <source>
        <strain evidence="1 2">M46</strain>
    </source>
</reference>
<evidence type="ECO:0000313" key="1">
    <source>
        <dbReference type="EMBL" id="PUV25269.1"/>
    </source>
</evidence>
<organism evidence="1 2">
    <name type="scientific">Sphingobacterium athyrii</name>
    <dbReference type="NCBI Taxonomy" id="2152717"/>
    <lineage>
        <taxon>Bacteria</taxon>
        <taxon>Pseudomonadati</taxon>
        <taxon>Bacteroidota</taxon>
        <taxon>Sphingobacteriia</taxon>
        <taxon>Sphingobacteriales</taxon>
        <taxon>Sphingobacteriaceae</taxon>
        <taxon>Sphingobacterium</taxon>
    </lineage>
</organism>
<comment type="caution">
    <text evidence="1">The sequence shown here is derived from an EMBL/GenBank/DDBJ whole genome shotgun (WGS) entry which is preliminary data.</text>
</comment>
<protein>
    <recommendedName>
        <fullName evidence="3">Lipoprotein</fullName>
    </recommendedName>
</protein>
<sequence length="208" mass="23585">MKKVFTLILAVGTILQSCRYKTQDQGREKRASKLIKATIQSDSVKRGTTSAASFIGKTTDQSEVSKMHTCLGAMLATGVSKDKYALSQYSTSVDHCQRGQSKFVIERFLRHEPNGKSVFLIVDELDVVADYPRICYRKFQLAIENNTQGDYLVEFYDTNAEIITQVNKIWRIDLEKEKFVEIAKPKNLTLMNPDYVESDEDSTFTSSP</sequence>
<keyword evidence="2" id="KW-1185">Reference proteome</keyword>
<evidence type="ECO:0008006" key="3">
    <source>
        <dbReference type="Google" id="ProtNLM"/>
    </source>
</evidence>
<dbReference type="PROSITE" id="PS51257">
    <property type="entry name" value="PROKAR_LIPOPROTEIN"/>
    <property type="match status" value="1"/>
</dbReference>
<evidence type="ECO:0000313" key="2">
    <source>
        <dbReference type="Proteomes" id="UP000250831"/>
    </source>
</evidence>